<protein>
    <submittedName>
        <fullName evidence="1">Uncharacterized protein</fullName>
    </submittedName>
</protein>
<evidence type="ECO:0000313" key="2">
    <source>
        <dbReference type="Proteomes" id="UP001230649"/>
    </source>
</evidence>
<gene>
    <name evidence="1" type="ORF">QFC20_001013</name>
</gene>
<accession>A0ACC2WWB3</accession>
<comment type="caution">
    <text evidence="1">The sequence shown here is derived from an EMBL/GenBank/DDBJ whole genome shotgun (WGS) entry which is preliminary data.</text>
</comment>
<dbReference type="Proteomes" id="UP001230649">
    <property type="component" value="Unassembled WGS sequence"/>
</dbReference>
<evidence type="ECO:0000313" key="1">
    <source>
        <dbReference type="EMBL" id="KAJ9115686.1"/>
    </source>
</evidence>
<reference evidence="1" key="1">
    <citation type="submission" date="2023-04" db="EMBL/GenBank/DDBJ databases">
        <title>Draft Genome sequencing of Naganishia species isolated from polar environments using Oxford Nanopore Technology.</title>
        <authorList>
            <person name="Leo P."/>
            <person name="Venkateswaran K."/>
        </authorList>
    </citation>
    <scope>NUCLEOTIDE SEQUENCE</scope>
    <source>
        <strain evidence="1">MNA-CCFEE 5262</strain>
    </source>
</reference>
<proteinExistence type="predicted"/>
<name>A0ACC2WWB3_9TREE</name>
<keyword evidence="2" id="KW-1185">Reference proteome</keyword>
<organism evidence="1 2">
    <name type="scientific">Naganishia adeliensis</name>
    <dbReference type="NCBI Taxonomy" id="92952"/>
    <lineage>
        <taxon>Eukaryota</taxon>
        <taxon>Fungi</taxon>
        <taxon>Dikarya</taxon>
        <taxon>Basidiomycota</taxon>
        <taxon>Agaricomycotina</taxon>
        <taxon>Tremellomycetes</taxon>
        <taxon>Filobasidiales</taxon>
        <taxon>Filobasidiaceae</taxon>
        <taxon>Naganishia</taxon>
    </lineage>
</organism>
<dbReference type="EMBL" id="JASBWS010000005">
    <property type="protein sequence ID" value="KAJ9115686.1"/>
    <property type="molecule type" value="Genomic_DNA"/>
</dbReference>
<sequence length="609" mass="65904">MQPSLGSTITGSQLVAQTLKHHGITTVFGIIGIPVIEVGQACIDIGIRFVAFRNEQSAAYAACAYGYLTGRPGVLLVVGGPGVVHAMAGIFHAQTNAWPLLVLAGSSESFQQGMGAFQELDQVSYVKPHAKFSARPPTLAQIPYTIEKALRTCFYGKPGATYVDLPADYIQGSVAVNEIVQMSAIQPPLRMIAGQDEIGRAVDLLVSAKRPLLVIGKGAQYSRAEDAVHKFVRTLPIPFLPTPMGKGLLPDTHPLCISAARSAALARADVVLVVGARLNWILHYGRSPKWAENVKFIRIEIEPEAVDDNVKAEVGLVGDVKAVMEQLRDELTRRGFRDDRAGQIQDSQDSDIKLVNADHTAWYQSLLAKCHANSQNMIQKSVIYPQIPSLKPFNPPKPLQYHQAFALIKQYIPHDHIFIGEGANTLDIARSMFDVFQPRSRLDPGTQATMGVGMGLAIAAGVLAQQEVELGQRKIRRKVVAVVGDSAFGFSAMEVETAVRNRLGMLIIVMNNGGVYKGLTAAEYAKISMTSLPPTALLPEVKYEQLATLCGGHGVLARTPDELVAGVKSGLERQEAGEVTIVNLLMEPGGHKKLEFGWLASTKKEKSKL</sequence>